<accession>A0AAU9K5U2</accession>
<gene>
    <name evidence="2" type="ORF">BSTOLATCC_MIC55728</name>
</gene>
<protein>
    <submittedName>
        <fullName evidence="2">Uncharacterized protein</fullName>
    </submittedName>
</protein>
<proteinExistence type="predicted"/>
<dbReference type="Proteomes" id="UP001162131">
    <property type="component" value="Unassembled WGS sequence"/>
</dbReference>
<dbReference type="EMBL" id="CAJZBQ010000054">
    <property type="protein sequence ID" value="CAG9332278.1"/>
    <property type="molecule type" value="Genomic_DNA"/>
</dbReference>
<feature type="region of interest" description="Disordered" evidence="1">
    <location>
        <begin position="52"/>
        <end position="125"/>
    </location>
</feature>
<organism evidence="2 3">
    <name type="scientific">Blepharisma stoltei</name>
    <dbReference type="NCBI Taxonomy" id="1481888"/>
    <lineage>
        <taxon>Eukaryota</taxon>
        <taxon>Sar</taxon>
        <taxon>Alveolata</taxon>
        <taxon>Ciliophora</taxon>
        <taxon>Postciliodesmatophora</taxon>
        <taxon>Heterotrichea</taxon>
        <taxon>Heterotrichida</taxon>
        <taxon>Blepharismidae</taxon>
        <taxon>Blepharisma</taxon>
    </lineage>
</organism>
<evidence type="ECO:0000313" key="3">
    <source>
        <dbReference type="Proteomes" id="UP001162131"/>
    </source>
</evidence>
<name>A0AAU9K5U2_9CILI</name>
<feature type="region of interest" description="Disordered" evidence="1">
    <location>
        <begin position="16"/>
        <end position="40"/>
    </location>
</feature>
<reference evidence="2" key="1">
    <citation type="submission" date="2021-09" db="EMBL/GenBank/DDBJ databases">
        <authorList>
            <consortium name="AG Swart"/>
            <person name="Singh M."/>
            <person name="Singh A."/>
            <person name="Seah K."/>
            <person name="Emmerich C."/>
        </authorList>
    </citation>
    <scope>NUCLEOTIDE SEQUENCE</scope>
    <source>
        <strain evidence="2">ATCC30299</strain>
    </source>
</reference>
<dbReference type="AlphaFoldDB" id="A0AAU9K5U2"/>
<feature type="compositionally biased region" description="Basic residues" evidence="1">
    <location>
        <begin position="70"/>
        <end position="79"/>
    </location>
</feature>
<keyword evidence="3" id="KW-1185">Reference proteome</keyword>
<sequence length="125" mass="13730">MHRIFKLIQLCCADHGQADEDSSSQPKHINQSLDITSNPAEKLDLPVIEKNEMSGDETALAPVAPELMNVKKKKHKKISKKDNVKKSSHSNGGATPISRPPEESKVPLPPAEKKPLKGILKKPKI</sequence>
<evidence type="ECO:0000256" key="1">
    <source>
        <dbReference type="SAM" id="MobiDB-lite"/>
    </source>
</evidence>
<feature type="compositionally biased region" description="Basic and acidic residues" evidence="1">
    <location>
        <begin position="100"/>
        <end position="115"/>
    </location>
</feature>
<evidence type="ECO:0000313" key="2">
    <source>
        <dbReference type="EMBL" id="CAG9332278.1"/>
    </source>
</evidence>
<feature type="compositionally biased region" description="Polar residues" evidence="1">
    <location>
        <begin position="23"/>
        <end position="39"/>
    </location>
</feature>
<comment type="caution">
    <text evidence="2">The sequence shown here is derived from an EMBL/GenBank/DDBJ whole genome shotgun (WGS) entry which is preliminary data.</text>
</comment>